<reference evidence="1" key="1">
    <citation type="journal article" date="2020" name="Nature">
        <title>Giant virus diversity and host interactions through global metagenomics.</title>
        <authorList>
            <person name="Schulz F."/>
            <person name="Roux S."/>
            <person name="Paez-Espino D."/>
            <person name="Jungbluth S."/>
            <person name="Walsh D.A."/>
            <person name="Denef V.J."/>
            <person name="McMahon K.D."/>
            <person name="Konstantinidis K.T."/>
            <person name="Eloe-Fadrosh E.A."/>
            <person name="Kyrpides N.C."/>
            <person name="Woyke T."/>
        </authorList>
    </citation>
    <scope>NUCLEOTIDE SEQUENCE</scope>
    <source>
        <strain evidence="1">GVMAG-S-1035124-57</strain>
    </source>
</reference>
<dbReference type="EMBL" id="MN740636">
    <property type="protein sequence ID" value="QHU36388.1"/>
    <property type="molecule type" value="Genomic_DNA"/>
</dbReference>
<accession>A0A6C0M222</accession>
<proteinExistence type="predicted"/>
<sequence>MRGGGKADKEVTDALRSAIQVMNENNTFPELAGALTKLANIADKKSAAVADTVAVATPTAVAESENDVHHTVNAAASTDSSTVNAAASTDSSTVNAAASTDSSTVNAAASTDSSTVNAIAATNEPNAELTEKSVIHYGTDSKQTSSTYLEIKKRLDRMINKPNNMNPDNIPIETLKSRLEEITNAKTIPEVTAILQKYKFNDTYPLGKPAFLRFTMTMGGGSRKHKMRKIKNQYTSK</sequence>
<name>A0A6C0M222_9ZZZZ</name>
<evidence type="ECO:0000313" key="1">
    <source>
        <dbReference type="EMBL" id="QHU36388.1"/>
    </source>
</evidence>
<protein>
    <submittedName>
        <fullName evidence="1">Uncharacterized protein</fullName>
    </submittedName>
</protein>
<dbReference type="AlphaFoldDB" id="A0A6C0M222"/>
<organism evidence="1">
    <name type="scientific">viral metagenome</name>
    <dbReference type="NCBI Taxonomy" id="1070528"/>
    <lineage>
        <taxon>unclassified sequences</taxon>
        <taxon>metagenomes</taxon>
        <taxon>organismal metagenomes</taxon>
    </lineage>
</organism>